<organism evidence="7 8">
    <name type="scientific">Marasmius tenuissimus</name>
    <dbReference type="NCBI Taxonomy" id="585030"/>
    <lineage>
        <taxon>Eukaryota</taxon>
        <taxon>Fungi</taxon>
        <taxon>Dikarya</taxon>
        <taxon>Basidiomycota</taxon>
        <taxon>Agaricomycotina</taxon>
        <taxon>Agaricomycetes</taxon>
        <taxon>Agaricomycetidae</taxon>
        <taxon>Agaricales</taxon>
        <taxon>Marasmiineae</taxon>
        <taxon>Marasmiaceae</taxon>
        <taxon>Marasmius</taxon>
    </lineage>
</organism>
<accession>A0ABR2ZJ17</accession>
<dbReference type="Pfam" id="PF06870">
    <property type="entry name" value="RNA_pol_I_A49"/>
    <property type="match status" value="1"/>
</dbReference>
<keyword evidence="5" id="KW-0539">Nucleus</keyword>
<evidence type="ECO:0000313" key="7">
    <source>
        <dbReference type="EMBL" id="KAL0061571.1"/>
    </source>
</evidence>
<dbReference type="PANTHER" id="PTHR14440">
    <property type="entry name" value="DNA-DIRECTED RNA POLYMERASE I SUBUNIT RPA49"/>
    <property type="match status" value="1"/>
</dbReference>
<comment type="similarity">
    <text evidence="2">Belongs to the eukaryotic RPA49/POLR1E RNA polymerase subunit family.</text>
</comment>
<proteinExistence type="inferred from homology"/>
<evidence type="ECO:0000313" key="8">
    <source>
        <dbReference type="Proteomes" id="UP001437256"/>
    </source>
</evidence>
<gene>
    <name evidence="7" type="primary">RPA49</name>
    <name evidence="7" type="ORF">AAF712_011597</name>
</gene>
<keyword evidence="4" id="KW-0804">Transcription</keyword>
<sequence>MASTSTSHSKKRKRAESPARDDVLTCKIGQSSNSDALGPMLVSFPALKAPESTTFKCYSEGGKVGTMKLVVGETPQVEFVSNSEQTKGAASSGCQYLLAVHDPQTSTLKIVPTHKSPHILGRTVKRLKSIPTGTANSALAYREARTKLGEAFGTKKAKAAIRAEERNRVDVSAMQGVMSHVMEGIQKGAGGLLTTEQAKEVEDSNRLIPTFNDTTTDPAEIYSLHNIIPEAEWRVIDTAKFDAAKSVKDKTALLPSAHPQWIQNHVKALDAIKNAKLARKKWKMVYYASALFTLRRVMGTKRLEKQTVHEKMKDVPALVVDGLLSRFTETSRDTDGHTLTSGMDTKLLSYMFALCLRVDDYMSNPQVIAKDLSLPTLRIQELFKSLGCKIKKPTDRELSNAGLGQSLKDTKMAVLTAPLEFPKGSRKKARR</sequence>
<protein>
    <submittedName>
        <fullName evidence="7">DNA-directed RNA polymerase I subunit rpa49</fullName>
    </submittedName>
</protein>
<name>A0ABR2ZJ17_9AGAR</name>
<keyword evidence="3 7" id="KW-0240">DNA-directed RNA polymerase</keyword>
<evidence type="ECO:0000256" key="4">
    <source>
        <dbReference type="ARBA" id="ARBA00023163"/>
    </source>
</evidence>
<comment type="subcellular location">
    <subcellularLocation>
        <location evidence="1">Nucleus</location>
        <location evidence="1">Nucleolus</location>
    </subcellularLocation>
</comment>
<dbReference type="Proteomes" id="UP001437256">
    <property type="component" value="Unassembled WGS sequence"/>
</dbReference>
<dbReference type="GO" id="GO:0000428">
    <property type="term" value="C:DNA-directed RNA polymerase complex"/>
    <property type="evidence" value="ECO:0007669"/>
    <property type="project" value="UniProtKB-KW"/>
</dbReference>
<evidence type="ECO:0000256" key="2">
    <source>
        <dbReference type="ARBA" id="ARBA00009430"/>
    </source>
</evidence>
<feature type="region of interest" description="Disordered" evidence="6">
    <location>
        <begin position="1"/>
        <end position="23"/>
    </location>
</feature>
<comment type="caution">
    <text evidence="7">The sequence shown here is derived from an EMBL/GenBank/DDBJ whole genome shotgun (WGS) entry which is preliminary data.</text>
</comment>
<keyword evidence="8" id="KW-1185">Reference proteome</keyword>
<dbReference type="EMBL" id="JBBXMP010000131">
    <property type="protein sequence ID" value="KAL0061571.1"/>
    <property type="molecule type" value="Genomic_DNA"/>
</dbReference>
<dbReference type="InterPro" id="IPR009668">
    <property type="entry name" value="RNA_pol-assoc_fac_A49-like"/>
</dbReference>
<reference evidence="7 8" key="1">
    <citation type="submission" date="2024-05" db="EMBL/GenBank/DDBJ databases">
        <title>A draft genome resource for the thread blight pathogen Marasmius tenuissimus strain MS-2.</title>
        <authorList>
            <person name="Yulfo-Soto G.E."/>
            <person name="Baruah I.K."/>
            <person name="Amoako-Attah I."/>
            <person name="Bukari Y."/>
            <person name="Meinhardt L.W."/>
            <person name="Bailey B.A."/>
            <person name="Cohen S.P."/>
        </authorList>
    </citation>
    <scope>NUCLEOTIDE SEQUENCE [LARGE SCALE GENOMIC DNA]</scope>
    <source>
        <strain evidence="7 8">MS-2</strain>
    </source>
</reference>
<evidence type="ECO:0000256" key="3">
    <source>
        <dbReference type="ARBA" id="ARBA00022478"/>
    </source>
</evidence>
<evidence type="ECO:0000256" key="5">
    <source>
        <dbReference type="ARBA" id="ARBA00023242"/>
    </source>
</evidence>
<evidence type="ECO:0000256" key="1">
    <source>
        <dbReference type="ARBA" id="ARBA00004604"/>
    </source>
</evidence>
<evidence type="ECO:0000256" key="6">
    <source>
        <dbReference type="SAM" id="MobiDB-lite"/>
    </source>
</evidence>